<feature type="transmembrane region" description="Helical" evidence="10">
    <location>
        <begin position="220"/>
        <end position="239"/>
    </location>
</feature>
<dbReference type="GO" id="GO:0004930">
    <property type="term" value="F:G protein-coupled receptor activity"/>
    <property type="evidence" value="ECO:0007669"/>
    <property type="project" value="UniProtKB-KW"/>
</dbReference>
<dbReference type="GO" id="GO:0005886">
    <property type="term" value="C:plasma membrane"/>
    <property type="evidence" value="ECO:0007669"/>
    <property type="project" value="UniProtKB-SubCell"/>
</dbReference>
<evidence type="ECO:0000256" key="5">
    <source>
        <dbReference type="ARBA" id="ARBA00022989"/>
    </source>
</evidence>
<dbReference type="InterPro" id="IPR000725">
    <property type="entry name" value="Olfact_rcpt"/>
</dbReference>
<dbReference type="InterPro" id="IPR000276">
    <property type="entry name" value="GPCR_Rhodpsn"/>
</dbReference>
<dbReference type="PRINTS" id="PR00237">
    <property type="entry name" value="GPCRRHODOPSN"/>
</dbReference>
<comment type="subcellular location">
    <subcellularLocation>
        <location evidence="1">Cell membrane</location>
        <topology evidence="1">Multi-pass membrane protein</topology>
    </subcellularLocation>
</comment>
<evidence type="ECO:0000256" key="9">
    <source>
        <dbReference type="ARBA" id="ARBA00023224"/>
    </source>
</evidence>
<feature type="transmembrane region" description="Helical" evidence="10">
    <location>
        <begin position="128"/>
        <end position="149"/>
    </location>
</feature>
<keyword evidence="2" id="KW-1003">Cell membrane</keyword>
<keyword evidence="9" id="KW-0807">Transducer</keyword>
<proteinExistence type="predicted"/>
<keyword evidence="13" id="KW-1185">Reference proteome</keyword>
<dbReference type="InterPro" id="IPR050516">
    <property type="entry name" value="Olfactory_GPCR"/>
</dbReference>
<dbReference type="EMBL" id="DYDO01000274">
    <property type="protein sequence ID" value="DBA13600.1"/>
    <property type="molecule type" value="Genomic_DNA"/>
</dbReference>
<evidence type="ECO:0000313" key="12">
    <source>
        <dbReference type="EMBL" id="DBA13600.1"/>
    </source>
</evidence>
<dbReference type="PROSITE" id="PS50262">
    <property type="entry name" value="G_PROTEIN_RECEP_F1_2"/>
    <property type="match status" value="1"/>
</dbReference>
<dbReference type="Pfam" id="PF00001">
    <property type="entry name" value="7tm_1"/>
    <property type="match status" value="1"/>
</dbReference>
<dbReference type="Pfam" id="PF13853">
    <property type="entry name" value="7tm_4"/>
    <property type="match status" value="1"/>
</dbReference>
<evidence type="ECO:0000256" key="1">
    <source>
        <dbReference type="ARBA" id="ARBA00004651"/>
    </source>
</evidence>
<evidence type="ECO:0000256" key="10">
    <source>
        <dbReference type="SAM" id="Phobius"/>
    </source>
</evidence>
<keyword evidence="5 10" id="KW-1133">Transmembrane helix</keyword>
<feature type="transmembrane region" description="Helical" evidence="10">
    <location>
        <begin position="58"/>
        <end position="84"/>
    </location>
</feature>
<keyword evidence="3 10" id="KW-0812">Transmembrane</keyword>
<evidence type="ECO:0000256" key="4">
    <source>
        <dbReference type="ARBA" id="ARBA00022725"/>
    </source>
</evidence>
<dbReference type="PANTHER" id="PTHR26452">
    <property type="entry name" value="OLFACTORY RECEPTOR"/>
    <property type="match status" value="1"/>
</dbReference>
<keyword evidence="4" id="KW-0552">Olfaction</keyword>
<evidence type="ECO:0000256" key="7">
    <source>
        <dbReference type="ARBA" id="ARBA00023136"/>
    </source>
</evidence>
<evidence type="ECO:0000313" key="13">
    <source>
        <dbReference type="Proteomes" id="UP001181693"/>
    </source>
</evidence>
<keyword evidence="6" id="KW-0297">G-protein coupled receptor</keyword>
<evidence type="ECO:0000256" key="3">
    <source>
        <dbReference type="ARBA" id="ARBA00022692"/>
    </source>
</evidence>
<evidence type="ECO:0000259" key="11">
    <source>
        <dbReference type="PROSITE" id="PS50262"/>
    </source>
</evidence>
<dbReference type="Proteomes" id="UP001181693">
    <property type="component" value="Unassembled WGS sequence"/>
</dbReference>
<keyword evidence="7 10" id="KW-0472">Membrane</keyword>
<dbReference type="InterPro" id="IPR017452">
    <property type="entry name" value="GPCR_Rhodpsn_7TM"/>
</dbReference>
<evidence type="ECO:0000256" key="6">
    <source>
        <dbReference type="ARBA" id="ARBA00023040"/>
    </source>
</evidence>
<dbReference type="AlphaFoldDB" id="A0AAV2ZGG7"/>
<evidence type="ECO:0000256" key="2">
    <source>
        <dbReference type="ARBA" id="ARBA00022475"/>
    </source>
</evidence>
<sequence length="259" mass="29677">MGNQTFLPDFISLGLSDFKDICILISLLTLPIYVVTLARNRIIFILIASASHLQTPMYFFLGNFSVLDIVTSCISTSHCFSSIFPGKRLILYLSCIAQVFVFYWLATTMGLMLGLMSFKRYVAISYRLFYTTIISIQFCVQMALFSWAFNFVYSSFIALSITFLSYVYIFKTILRIRLKDGRVKAFSTCSSHLTVVFIFYGTAFFNYFHPNTEEFPVGRLVSAVYTLLTPFLNPLIYSLRNNELKGAVRRALPRLTCRP</sequence>
<reference evidence="12" key="1">
    <citation type="thesis" date="2020" institute="ProQuest LLC" country="789 East Eisenhower Parkway, Ann Arbor, MI, USA">
        <title>Comparative Genomics and Chromosome Evolution.</title>
        <authorList>
            <person name="Mudd A.B."/>
        </authorList>
    </citation>
    <scope>NUCLEOTIDE SEQUENCE</scope>
    <source>
        <strain evidence="12">1538</strain>
        <tissue evidence="12">Blood</tissue>
    </source>
</reference>
<dbReference type="Gene3D" id="1.20.1070.10">
    <property type="entry name" value="Rhodopsin 7-helix transmembrane proteins"/>
    <property type="match status" value="2"/>
</dbReference>
<feature type="domain" description="G-protein coupled receptors family 1 profile" evidence="11">
    <location>
        <begin position="39"/>
        <end position="210"/>
    </location>
</feature>
<comment type="caution">
    <text evidence="12">The sequence shown here is derived from an EMBL/GenBank/DDBJ whole genome shotgun (WGS) entry which is preliminary data.</text>
</comment>
<dbReference type="SUPFAM" id="SSF81321">
    <property type="entry name" value="Family A G protein-coupled receptor-like"/>
    <property type="match status" value="1"/>
</dbReference>
<evidence type="ECO:0000256" key="8">
    <source>
        <dbReference type="ARBA" id="ARBA00023170"/>
    </source>
</evidence>
<keyword evidence="4" id="KW-0716">Sensory transduction</keyword>
<feature type="transmembrane region" description="Helical" evidence="10">
    <location>
        <begin position="90"/>
        <end position="116"/>
    </location>
</feature>
<name>A0AAV2ZGG7_PYXAD</name>
<gene>
    <name evidence="12" type="ORF">GDO54_018520</name>
</gene>
<keyword evidence="8" id="KW-0675">Receptor</keyword>
<protein>
    <recommendedName>
        <fullName evidence="11">G-protein coupled receptors family 1 profile domain-containing protein</fullName>
    </recommendedName>
</protein>
<accession>A0AAV2ZGG7</accession>
<feature type="transmembrane region" description="Helical" evidence="10">
    <location>
        <begin position="155"/>
        <end position="174"/>
    </location>
</feature>
<organism evidence="12 13">
    <name type="scientific">Pyxicephalus adspersus</name>
    <name type="common">African bullfrog</name>
    <dbReference type="NCBI Taxonomy" id="30357"/>
    <lineage>
        <taxon>Eukaryota</taxon>
        <taxon>Metazoa</taxon>
        <taxon>Chordata</taxon>
        <taxon>Craniata</taxon>
        <taxon>Vertebrata</taxon>
        <taxon>Euteleostomi</taxon>
        <taxon>Amphibia</taxon>
        <taxon>Batrachia</taxon>
        <taxon>Anura</taxon>
        <taxon>Neobatrachia</taxon>
        <taxon>Ranoidea</taxon>
        <taxon>Pyxicephalidae</taxon>
        <taxon>Pyxicephalinae</taxon>
        <taxon>Pyxicephalus</taxon>
    </lineage>
</organism>
<dbReference type="GO" id="GO:0004984">
    <property type="term" value="F:olfactory receptor activity"/>
    <property type="evidence" value="ECO:0007669"/>
    <property type="project" value="InterPro"/>
</dbReference>
<feature type="transmembrane region" description="Helical" evidence="10">
    <location>
        <begin position="18"/>
        <end position="38"/>
    </location>
</feature>
<feature type="transmembrane region" description="Helical" evidence="10">
    <location>
        <begin position="186"/>
        <end position="208"/>
    </location>
</feature>